<evidence type="ECO:0000313" key="4">
    <source>
        <dbReference type="Proteomes" id="UP000828390"/>
    </source>
</evidence>
<dbReference type="EMBL" id="JAIWYP010000003">
    <property type="protein sequence ID" value="KAH3855224.1"/>
    <property type="molecule type" value="Genomic_DNA"/>
</dbReference>
<gene>
    <name evidence="3" type="ORF">DPMN_097788</name>
</gene>
<organism evidence="3 4">
    <name type="scientific">Dreissena polymorpha</name>
    <name type="common">Zebra mussel</name>
    <name type="synonym">Mytilus polymorpha</name>
    <dbReference type="NCBI Taxonomy" id="45954"/>
    <lineage>
        <taxon>Eukaryota</taxon>
        <taxon>Metazoa</taxon>
        <taxon>Spiralia</taxon>
        <taxon>Lophotrochozoa</taxon>
        <taxon>Mollusca</taxon>
        <taxon>Bivalvia</taxon>
        <taxon>Autobranchia</taxon>
        <taxon>Heteroconchia</taxon>
        <taxon>Euheterodonta</taxon>
        <taxon>Imparidentia</taxon>
        <taxon>Neoheterodontei</taxon>
        <taxon>Myida</taxon>
        <taxon>Dreissenoidea</taxon>
        <taxon>Dreissenidae</taxon>
        <taxon>Dreissena</taxon>
    </lineage>
</organism>
<dbReference type="AlphaFoldDB" id="A0A9D4R519"/>
<dbReference type="Proteomes" id="UP000828390">
    <property type="component" value="Unassembled WGS sequence"/>
</dbReference>
<sequence>MTMEQKWLISSLVFFIELFAFVLVFIVDFLRYRKRKKLARVNSRRSPSGKNGDDVKCDVSETSEEMYNMREPEKNRVRAFVVANKMYFMTHSMFMNGHCSDADLTTNVVETDKESKSQPDNGMQNSEEHIGPDGFGMHTVEVKSNGTHVDGPNNSIPINYECDPDQQNLIQNHNRNVQLPPIQPQRFSFTPEDDEWSFAKPASTRTTGRKSSGSKRNSFETHRLKIGMIGTLYNMHETTGINSGRGAII</sequence>
<comment type="caution">
    <text evidence="3">The sequence shown here is derived from an EMBL/GenBank/DDBJ whole genome shotgun (WGS) entry which is preliminary data.</text>
</comment>
<feature type="region of interest" description="Disordered" evidence="1">
    <location>
        <begin position="191"/>
        <end position="218"/>
    </location>
</feature>
<evidence type="ECO:0000256" key="1">
    <source>
        <dbReference type="SAM" id="MobiDB-lite"/>
    </source>
</evidence>
<feature type="region of interest" description="Disordered" evidence="1">
    <location>
        <begin position="111"/>
        <end position="136"/>
    </location>
</feature>
<feature type="transmembrane region" description="Helical" evidence="2">
    <location>
        <begin position="12"/>
        <end position="30"/>
    </location>
</feature>
<reference evidence="3" key="1">
    <citation type="journal article" date="2019" name="bioRxiv">
        <title>The Genome of the Zebra Mussel, Dreissena polymorpha: A Resource for Invasive Species Research.</title>
        <authorList>
            <person name="McCartney M.A."/>
            <person name="Auch B."/>
            <person name="Kono T."/>
            <person name="Mallez S."/>
            <person name="Zhang Y."/>
            <person name="Obille A."/>
            <person name="Becker A."/>
            <person name="Abrahante J.E."/>
            <person name="Garbe J."/>
            <person name="Badalamenti J.P."/>
            <person name="Herman A."/>
            <person name="Mangelson H."/>
            <person name="Liachko I."/>
            <person name="Sullivan S."/>
            <person name="Sone E.D."/>
            <person name="Koren S."/>
            <person name="Silverstein K.A.T."/>
            <person name="Beckman K.B."/>
            <person name="Gohl D.M."/>
        </authorList>
    </citation>
    <scope>NUCLEOTIDE SEQUENCE</scope>
    <source>
        <strain evidence="3">Duluth1</strain>
        <tissue evidence="3">Whole animal</tissue>
    </source>
</reference>
<protein>
    <submittedName>
        <fullName evidence="3">Uncharacterized protein</fullName>
    </submittedName>
</protein>
<name>A0A9D4R519_DREPO</name>
<keyword evidence="2" id="KW-1133">Transmembrane helix</keyword>
<accession>A0A9D4R519</accession>
<keyword evidence="2" id="KW-0472">Membrane</keyword>
<evidence type="ECO:0000313" key="3">
    <source>
        <dbReference type="EMBL" id="KAH3855224.1"/>
    </source>
</evidence>
<keyword evidence="4" id="KW-1185">Reference proteome</keyword>
<keyword evidence="2" id="KW-0812">Transmembrane</keyword>
<feature type="compositionally biased region" description="Low complexity" evidence="1">
    <location>
        <begin position="203"/>
        <end position="216"/>
    </location>
</feature>
<proteinExistence type="predicted"/>
<evidence type="ECO:0000256" key="2">
    <source>
        <dbReference type="SAM" id="Phobius"/>
    </source>
</evidence>
<reference evidence="3" key="2">
    <citation type="submission" date="2020-11" db="EMBL/GenBank/DDBJ databases">
        <authorList>
            <person name="McCartney M.A."/>
            <person name="Auch B."/>
            <person name="Kono T."/>
            <person name="Mallez S."/>
            <person name="Becker A."/>
            <person name="Gohl D.M."/>
            <person name="Silverstein K.A.T."/>
            <person name="Koren S."/>
            <person name="Bechman K.B."/>
            <person name="Herman A."/>
            <person name="Abrahante J.E."/>
            <person name="Garbe J."/>
        </authorList>
    </citation>
    <scope>NUCLEOTIDE SEQUENCE</scope>
    <source>
        <strain evidence="3">Duluth1</strain>
        <tissue evidence="3">Whole animal</tissue>
    </source>
</reference>